<gene>
    <name evidence="1" type="ORF">GALL_532850</name>
</gene>
<organism evidence="1">
    <name type="scientific">mine drainage metagenome</name>
    <dbReference type="NCBI Taxonomy" id="410659"/>
    <lineage>
        <taxon>unclassified sequences</taxon>
        <taxon>metagenomes</taxon>
        <taxon>ecological metagenomes</taxon>
    </lineage>
</organism>
<reference evidence="1" key="1">
    <citation type="submission" date="2016-10" db="EMBL/GenBank/DDBJ databases">
        <title>Sequence of Gallionella enrichment culture.</title>
        <authorList>
            <person name="Poehlein A."/>
            <person name="Muehling M."/>
            <person name="Daniel R."/>
        </authorList>
    </citation>
    <scope>NUCLEOTIDE SEQUENCE</scope>
</reference>
<protein>
    <submittedName>
        <fullName evidence="1">Uncharacterized protein</fullName>
    </submittedName>
</protein>
<sequence length="108" mass="11404">MQWPPTLGDDLLVSLFGIGNDEIGDAVHHGVRKALLNADRVLGGAAPFELSGFIFGTAPGCFSNLHQPLTGIGAAVQHHVFDPLAQHRLQFVVDPDHAGIDDAHVHAG</sequence>
<name>A0A1J5P216_9ZZZZ</name>
<accession>A0A1J5P216</accession>
<evidence type="ECO:0000313" key="1">
    <source>
        <dbReference type="EMBL" id="OIQ65158.1"/>
    </source>
</evidence>
<dbReference type="EMBL" id="MLJW01007552">
    <property type="protein sequence ID" value="OIQ65158.1"/>
    <property type="molecule type" value="Genomic_DNA"/>
</dbReference>
<comment type="caution">
    <text evidence="1">The sequence shown here is derived from an EMBL/GenBank/DDBJ whole genome shotgun (WGS) entry which is preliminary data.</text>
</comment>
<dbReference type="AlphaFoldDB" id="A0A1J5P216"/>
<proteinExistence type="predicted"/>